<dbReference type="Pfam" id="PF13715">
    <property type="entry name" value="CarbopepD_reg_2"/>
    <property type="match status" value="1"/>
</dbReference>
<keyword evidence="1" id="KW-0732">Signal</keyword>
<dbReference type="Gene3D" id="2.60.40.1120">
    <property type="entry name" value="Carboxypeptidase-like, regulatory domain"/>
    <property type="match status" value="1"/>
</dbReference>
<protein>
    <submittedName>
        <fullName evidence="2">CarboxypepD_reg-like domain-containing protein</fullName>
    </submittedName>
</protein>
<dbReference type="InterPro" id="IPR008969">
    <property type="entry name" value="CarboxyPept-like_regulatory"/>
</dbReference>
<feature type="signal peptide" evidence="1">
    <location>
        <begin position="1"/>
        <end position="17"/>
    </location>
</feature>
<dbReference type="eggNOG" id="COG1629">
    <property type="taxonomic scope" value="Bacteria"/>
</dbReference>
<name>A0A1G4W365_9FLAO</name>
<dbReference type="Proteomes" id="UP000182124">
    <property type="component" value="Unassembled WGS sequence"/>
</dbReference>
<evidence type="ECO:0000313" key="2">
    <source>
        <dbReference type="EMBL" id="SCX15967.1"/>
    </source>
</evidence>
<evidence type="ECO:0000256" key="1">
    <source>
        <dbReference type="SAM" id="SignalP"/>
    </source>
</evidence>
<dbReference type="EMBL" id="FMTY01000006">
    <property type="protein sequence ID" value="SCX15967.1"/>
    <property type="molecule type" value="Genomic_DNA"/>
</dbReference>
<dbReference type="RefSeq" id="WP_023576227.1">
    <property type="nucleotide sequence ID" value="NZ_CBCSBQ010000010.1"/>
</dbReference>
<accession>A0A1G4W365</accession>
<organism evidence="2 3">
    <name type="scientific">Flavobacterium saliperosum</name>
    <dbReference type="NCBI Taxonomy" id="329186"/>
    <lineage>
        <taxon>Bacteria</taxon>
        <taxon>Pseudomonadati</taxon>
        <taxon>Bacteroidota</taxon>
        <taxon>Flavobacteriia</taxon>
        <taxon>Flavobacteriales</taxon>
        <taxon>Flavobacteriaceae</taxon>
        <taxon>Flavobacterium</taxon>
    </lineage>
</organism>
<evidence type="ECO:0000313" key="3">
    <source>
        <dbReference type="Proteomes" id="UP000182124"/>
    </source>
</evidence>
<gene>
    <name evidence="2" type="ORF">SAMN02927925_02311</name>
</gene>
<reference evidence="2 3" key="1">
    <citation type="submission" date="2016-10" db="EMBL/GenBank/DDBJ databases">
        <authorList>
            <person name="de Groot N.N."/>
        </authorList>
    </citation>
    <scope>NUCLEOTIDE SEQUENCE [LARGE SCALE GENOMIC DNA]</scope>
    <source>
        <strain evidence="2 3">CGMCC 1.3801</strain>
    </source>
</reference>
<feature type="chain" id="PRO_5010255972" evidence="1">
    <location>
        <begin position="18"/>
        <end position="290"/>
    </location>
</feature>
<proteinExistence type="predicted"/>
<dbReference type="STRING" id="329186.SAMN02927925_02311"/>
<sequence length="290" mass="33167">MKKYFLLLFLMSFHVFSQVKGIVVDENNKPIPYVSIWVENENIGTTSEESGHFEISVSDKKKNLIFSSLGFEKRIIKAADAEVVVLKPTAYDLKEIVVSNRKQTKAIEIGQSKSEILQAFDNGPRIDAKFFPYKPSYNKTRFIQQISILTDSSIDNASIKIHLYSVDADGFPGEELLDKDFIVSLKKGVVKQKIDVSDFNLILPKNGIFVAYEKLLITSNRIEKKIMDPNTKIAKSQITYVPLVLYNFVEREFLYTFSGGKWHKQVPEKTEDSSPKMRVYEPVIHLKLTN</sequence>
<dbReference type="SUPFAM" id="SSF49464">
    <property type="entry name" value="Carboxypeptidase regulatory domain-like"/>
    <property type="match status" value="1"/>
</dbReference>
<dbReference type="AlphaFoldDB" id="A0A1G4W365"/>